<name>A0A3S2VS24_9ACTN</name>
<comment type="similarity">
    <text evidence="1">Belongs to the LysR transcriptional regulatory family.</text>
</comment>
<dbReference type="InterPro" id="IPR036388">
    <property type="entry name" value="WH-like_DNA-bd_sf"/>
</dbReference>
<dbReference type="PANTHER" id="PTHR30419">
    <property type="entry name" value="HTH-TYPE TRANSCRIPTIONAL REGULATOR YBHD"/>
    <property type="match status" value="1"/>
</dbReference>
<dbReference type="GO" id="GO:0003700">
    <property type="term" value="F:DNA-binding transcription factor activity"/>
    <property type="evidence" value="ECO:0007669"/>
    <property type="project" value="InterPro"/>
</dbReference>
<reference evidence="7 8" key="1">
    <citation type="submission" date="2019-01" db="EMBL/GenBank/DDBJ databases">
        <title>Genome sequences of Streptomyces and Rhizobium isolates collected from root and soil.</title>
        <authorList>
            <person name="Chhettri S."/>
            <person name="Sevigny J.L."/>
            <person name="Sen A."/>
            <person name="Ennis N."/>
            <person name="Tisa L."/>
        </authorList>
    </citation>
    <scope>NUCLEOTIDE SEQUENCE [LARGE SCALE GENOMIC DNA]</scope>
    <source>
        <strain evidence="7 8">San01</strain>
    </source>
</reference>
<feature type="compositionally biased region" description="Basic residues" evidence="5">
    <location>
        <begin position="33"/>
        <end position="43"/>
    </location>
</feature>
<dbReference type="PANTHER" id="PTHR30419:SF8">
    <property type="entry name" value="NITROGEN ASSIMILATION TRANSCRIPTIONAL ACTIVATOR-RELATED"/>
    <property type="match status" value="1"/>
</dbReference>
<dbReference type="SUPFAM" id="SSF53850">
    <property type="entry name" value="Periplasmic binding protein-like II"/>
    <property type="match status" value="1"/>
</dbReference>
<protein>
    <submittedName>
        <fullName evidence="7">LysR family transcriptional regulator</fullName>
    </submittedName>
</protein>
<evidence type="ECO:0000256" key="2">
    <source>
        <dbReference type="ARBA" id="ARBA00023015"/>
    </source>
</evidence>
<feature type="region of interest" description="Disordered" evidence="5">
    <location>
        <begin position="1"/>
        <end position="44"/>
    </location>
</feature>
<dbReference type="Gene3D" id="3.40.190.290">
    <property type="match status" value="1"/>
</dbReference>
<dbReference type="InterPro" id="IPR000847">
    <property type="entry name" value="LysR_HTH_N"/>
</dbReference>
<dbReference type="PROSITE" id="PS50931">
    <property type="entry name" value="HTH_LYSR"/>
    <property type="match status" value="1"/>
</dbReference>
<dbReference type="FunFam" id="1.10.10.10:FF:000001">
    <property type="entry name" value="LysR family transcriptional regulator"/>
    <property type="match status" value="1"/>
</dbReference>
<sequence length="345" mass="37029">MGHDGGTAREGPTRGGGTSGGDNMGTRALPSRQRTRRWRRRRETHPMPLVDPALKYFIAVFETGSVNAAARRLYVAGSAVSRQLARLEKEVGAPLFERLPSGVTATPAGRAFAGFARRAIQDAEAFTEEVHQRRTTRAVITVAATIGVTHHLLPDVAAGFHAEHPEARVILHVARPTEATQMVAEGIADLGVTFNIALPAGVSIRYTQEAPLCAIVHRGHPLAGKATVSVRDLVQHPVALPSTDTTSRLLLEASAAAHQLTVEGVFECTTVDALLRFVRASSAVTLASRVTLGPSDRRALAAVPLEEKEFRQRTLQVQCRAGRELPPAAADFMDRVIDALGHRAV</sequence>
<evidence type="ECO:0000313" key="7">
    <source>
        <dbReference type="EMBL" id="RVU15872.1"/>
    </source>
</evidence>
<evidence type="ECO:0000259" key="6">
    <source>
        <dbReference type="PROSITE" id="PS50931"/>
    </source>
</evidence>
<dbReference type="EMBL" id="RZYA01000030">
    <property type="protein sequence ID" value="RVU15872.1"/>
    <property type="molecule type" value="Genomic_DNA"/>
</dbReference>
<comment type="caution">
    <text evidence="7">The sequence shown here is derived from an EMBL/GenBank/DDBJ whole genome shotgun (WGS) entry which is preliminary data.</text>
</comment>
<dbReference type="Pfam" id="PF00126">
    <property type="entry name" value="HTH_1"/>
    <property type="match status" value="1"/>
</dbReference>
<keyword evidence="4" id="KW-0804">Transcription</keyword>
<dbReference type="InterPro" id="IPR036390">
    <property type="entry name" value="WH_DNA-bd_sf"/>
</dbReference>
<dbReference type="PRINTS" id="PR00039">
    <property type="entry name" value="HTHLYSR"/>
</dbReference>
<feature type="domain" description="HTH lysR-type" evidence="6">
    <location>
        <begin position="54"/>
        <end position="106"/>
    </location>
</feature>
<dbReference type="GO" id="GO:0005829">
    <property type="term" value="C:cytosol"/>
    <property type="evidence" value="ECO:0007669"/>
    <property type="project" value="TreeGrafter"/>
</dbReference>
<dbReference type="Gene3D" id="1.10.10.10">
    <property type="entry name" value="Winged helix-like DNA-binding domain superfamily/Winged helix DNA-binding domain"/>
    <property type="match status" value="1"/>
</dbReference>
<dbReference type="GO" id="GO:0003677">
    <property type="term" value="F:DNA binding"/>
    <property type="evidence" value="ECO:0007669"/>
    <property type="project" value="UniProtKB-KW"/>
</dbReference>
<keyword evidence="2" id="KW-0805">Transcription regulation</keyword>
<evidence type="ECO:0000313" key="8">
    <source>
        <dbReference type="Proteomes" id="UP000283128"/>
    </source>
</evidence>
<dbReference type="Proteomes" id="UP000283128">
    <property type="component" value="Unassembled WGS sequence"/>
</dbReference>
<dbReference type="AlphaFoldDB" id="A0A3S2VS24"/>
<dbReference type="OrthoDB" id="8417889at2"/>
<accession>A0A3S2VS24</accession>
<evidence type="ECO:0000256" key="5">
    <source>
        <dbReference type="SAM" id="MobiDB-lite"/>
    </source>
</evidence>
<feature type="compositionally biased region" description="Gly residues" evidence="5">
    <location>
        <begin position="13"/>
        <end position="23"/>
    </location>
</feature>
<organism evidence="7 8">
    <name type="scientific">Streptomyces antnestii</name>
    <dbReference type="NCBI Taxonomy" id="2494256"/>
    <lineage>
        <taxon>Bacteria</taxon>
        <taxon>Bacillati</taxon>
        <taxon>Actinomycetota</taxon>
        <taxon>Actinomycetes</taxon>
        <taxon>Kitasatosporales</taxon>
        <taxon>Streptomycetaceae</taxon>
        <taxon>Streptomyces</taxon>
    </lineage>
</organism>
<dbReference type="InterPro" id="IPR005119">
    <property type="entry name" value="LysR_subst-bd"/>
</dbReference>
<evidence type="ECO:0000256" key="4">
    <source>
        <dbReference type="ARBA" id="ARBA00023163"/>
    </source>
</evidence>
<keyword evidence="8" id="KW-1185">Reference proteome</keyword>
<keyword evidence="3" id="KW-0238">DNA-binding</keyword>
<evidence type="ECO:0000256" key="3">
    <source>
        <dbReference type="ARBA" id="ARBA00023125"/>
    </source>
</evidence>
<dbReference type="SUPFAM" id="SSF46785">
    <property type="entry name" value="Winged helix' DNA-binding domain"/>
    <property type="match status" value="1"/>
</dbReference>
<dbReference type="InterPro" id="IPR050950">
    <property type="entry name" value="HTH-type_LysR_regulators"/>
</dbReference>
<proteinExistence type="inferred from homology"/>
<gene>
    <name evidence="7" type="ORF">EOT10_37760</name>
</gene>
<evidence type="ECO:0000256" key="1">
    <source>
        <dbReference type="ARBA" id="ARBA00009437"/>
    </source>
</evidence>
<dbReference type="Pfam" id="PF03466">
    <property type="entry name" value="LysR_substrate"/>
    <property type="match status" value="1"/>
</dbReference>